<keyword evidence="20" id="KW-1185">Reference proteome</keyword>
<feature type="region of interest" description="Disordered" evidence="15">
    <location>
        <begin position="1"/>
        <end position="51"/>
    </location>
</feature>
<evidence type="ECO:0000256" key="10">
    <source>
        <dbReference type="ARBA" id="ARBA00022992"/>
    </source>
</evidence>
<dbReference type="PROSITE" id="PS00108">
    <property type="entry name" value="PROTEIN_KINASE_ST"/>
    <property type="match status" value="1"/>
</dbReference>
<evidence type="ECO:0000259" key="18">
    <source>
        <dbReference type="PROSITE" id="PS51746"/>
    </source>
</evidence>
<keyword evidence="5" id="KW-0140">cGMP</keyword>
<dbReference type="SMART" id="SM00332">
    <property type="entry name" value="PP2Cc"/>
    <property type="match status" value="1"/>
</dbReference>
<dbReference type="PROSITE" id="PS50042">
    <property type="entry name" value="CNMP_BINDING_3"/>
    <property type="match status" value="1"/>
</dbReference>
<dbReference type="InterPro" id="IPR011009">
    <property type="entry name" value="Kinase-like_dom_sf"/>
</dbReference>
<dbReference type="Gene3D" id="2.60.120.10">
    <property type="entry name" value="Jelly Rolls"/>
    <property type="match status" value="1"/>
</dbReference>
<evidence type="ECO:0000256" key="7">
    <source>
        <dbReference type="ARBA" id="ARBA00022801"/>
    </source>
</evidence>
<dbReference type="Pfam" id="PF00027">
    <property type="entry name" value="cNMP_binding"/>
    <property type="match status" value="1"/>
</dbReference>
<feature type="compositionally biased region" description="Polar residues" evidence="15">
    <location>
        <begin position="821"/>
        <end position="840"/>
    </location>
</feature>
<dbReference type="InterPro" id="IPR000719">
    <property type="entry name" value="Prot_kinase_dom"/>
</dbReference>
<dbReference type="SUPFAM" id="SSF81606">
    <property type="entry name" value="PP2C-like"/>
    <property type="match status" value="1"/>
</dbReference>
<dbReference type="SUPFAM" id="SSF51206">
    <property type="entry name" value="cAMP-binding domain-like"/>
    <property type="match status" value="1"/>
</dbReference>
<comment type="catalytic activity">
    <reaction evidence="13">
        <text>O-phospho-L-threonyl-[protein] + H2O = L-threonyl-[protein] + phosphate</text>
        <dbReference type="Rhea" id="RHEA:47004"/>
        <dbReference type="Rhea" id="RHEA-COMP:11060"/>
        <dbReference type="Rhea" id="RHEA-COMP:11605"/>
        <dbReference type="ChEBI" id="CHEBI:15377"/>
        <dbReference type="ChEBI" id="CHEBI:30013"/>
        <dbReference type="ChEBI" id="CHEBI:43474"/>
        <dbReference type="ChEBI" id="CHEBI:61977"/>
        <dbReference type="EC" id="3.1.3.16"/>
    </reaction>
</comment>
<evidence type="ECO:0000313" key="20">
    <source>
        <dbReference type="Proteomes" id="UP000078348"/>
    </source>
</evidence>
<dbReference type="SUPFAM" id="SSF56112">
    <property type="entry name" value="Protein kinase-like (PK-like)"/>
    <property type="match status" value="1"/>
</dbReference>
<dbReference type="InterPro" id="IPR014710">
    <property type="entry name" value="RmlC-like_jellyroll"/>
</dbReference>
<feature type="domain" description="Protein kinase" evidence="16">
    <location>
        <begin position="304"/>
        <end position="700"/>
    </location>
</feature>
<dbReference type="PROSITE" id="PS50011">
    <property type="entry name" value="PROTEIN_KINASE_DOM"/>
    <property type="match status" value="1"/>
</dbReference>
<dbReference type="Proteomes" id="UP000078348">
    <property type="component" value="Unassembled WGS sequence"/>
</dbReference>
<evidence type="ECO:0000256" key="11">
    <source>
        <dbReference type="ARBA" id="ARBA00023211"/>
    </source>
</evidence>
<dbReference type="CDD" id="cd00143">
    <property type="entry name" value="PP2Cc"/>
    <property type="match status" value="1"/>
</dbReference>
<comment type="similarity">
    <text evidence="3 14">Belongs to the PP2C family.</text>
</comment>
<keyword evidence="10" id="KW-0142">cGMP-binding</keyword>
<feature type="compositionally biased region" description="Basic and acidic residues" evidence="15">
    <location>
        <begin position="27"/>
        <end position="40"/>
    </location>
</feature>
<dbReference type="Gene3D" id="3.30.200.20">
    <property type="entry name" value="Phosphorylase Kinase, domain 1"/>
    <property type="match status" value="1"/>
</dbReference>
<dbReference type="STRING" id="478820.A0A196SEN9"/>
<dbReference type="InterPro" id="IPR018490">
    <property type="entry name" value="cNMP-bd_dom_sf"/>
</dbReference>
<dbReference type="SMART" id="SM00220">
    <property type="entry name" value="S_TKc"/>
    <property type="match status" value="1"/>
</dbReference>
<name>A0A196SEN9_BLAHN</name>
<dbReference type="InterPro" id="IPR000595">
    <property type="entry name" value="cNMP-bd_dom"/>
</dbReference>
<dbReference type="Pfam" id="PF00069">
    <property type="entry name" value="Pkinase"/>
    <property type="match status" value="2"/>
</dbReference>
<evidence type="ECO:0000256" key="14">
    <source>
        <dbReference type="RuleBase" id="RU003465"/>
    </source>
</evidence>
<feature type="region of interest" description="Disordered" evidence="15">
    <location>
        <begin position="792"/>
        <end position="845"/>
    </location>
</feature>
<keyword evidence="10" id="KW-0547">Nucleotide-binding</keyword>
<keyword evidence="9 14" id="KW-0904">Protein phosphatase</keyword>
<evidence type="ECO:0000256" key="12">
    <source>
        <dbReference type="ARBA" id="ARBA00047761"/>
    </source>
</evidence>
<feature type="domain" description="Cyclic nucleotide-binding" evidence="17">
    <location>
        <begin position="128"/>
        <end position="231"/>
    </location>
</feature>
<comment type="cofactor">
    <cofactor evidence="1">
        <name>Mn(2+)</name>
        <dbReference type="ChEBI" id="CHEBI:29035"/>
    </cofactor>
</comment>
<feature type="region of interest" description="Disordered" evidence="15">
    <location>
        <begin position="477"/>
        <end position="514"/>
    </location>
</feature>
<keyword evidence="11" id="KW-0464">Manganese</keyword>
<dbReference type="Pfam" id="PF00481">
    <property type="entry name" value="PP2C"/>
    <property type="match status" value="1"/>
</dbReference>
<reference evidence="19 20" key="1">
    <citation type="submission" date="2016-05" db="EMBL/GenBank/DDBJ databases">
        <title>Nuclear genome of Blastocystis sp. subtype 1 NandII.</title>
        <authorList>
            <person name="Gentekaki E."/>
            <person name="Curtis B."/>
            <person name="Stairs C."/>
            <person name="Eme L."/>
            <person name="Herman E."/>
            <person name="Klimes V."/>
            <person name="Arias M.C."/>
            <person name="Elias M."/>
            <person name="Hilliou F."/>
            <person name="Klute M."/>
            <person name="Malik S.-B."/>
            <person name="Pightling A."/>
            <person name="Rachubinski R."/>
            <person name="Salas D."/>
            <person name="Schlacht A."/>
            <person name="Suga H."/>
            <person name="Archibald J."/>
            <person name="Ball S.G."/>
            <person name="Clark G."/>
            <person name="Dacks J."/>
            <person name="Van Der Giezen M."/>
            <person name="Tsaousis A."/>
            <person name="Roger A."/>
        </authorList>
    </citation>
    <scope>NUCLEOTIDE SEQUENCE [LARGE SCALE GENOMIC DNA]</scope>
    <source>
        <strain evidence="20">ATCC 50177 / NandII</strain>
    </source>
</reference>
<feature type="compositionally biased region" description="Basic and acidic residues" evidence="15">
    <location>
        <begin position="1035"/>
        <end position="1044"/>
    </location>
</feature>
<feature type="compositionally biased region" description="Low complexity" evidence="15">
    <location>
        <begin position="1045"/>
        <end position="1058"/>
    </location>
</feature>
<feature type="compositionally biased region" description="Low complexity" evidence="15">
    <location>
        <begin position="862"/>
        <end position="876"/>
    </location>
</feature>
<dbReference type="PANTHER" id="PTHR13832:SF803">
    <property type="entry name" value="PROTEIN PHOSPHATASE 1G"/>
    <property type="match status" value="1"/>
</dbReference>
<sequence>MSHHEWLPSLIREAKEDKPYSRTPEPLPRENSFDNAEIRTESPLLDSFDPSSITFQPYPSSSSSSVSDNGELSEEIVPIDLDNLNALDLDSETSPLSSAPLSPHVLDSEYEKYSSLPFFSVLKQTHLFGAIFTEEERKYIINNLEEITYPKDSILFSQGELPRYLYFIVEGTVELIQSDVRGNSNSLQKMYTGSIIGETDIFNKNRYEYYCVSCDDVTALRLDGVVVRTIIDENKNYEMYLRRSLCSRNWKQMMWINSSLQDNSADTLPDLSAIHERAPRRLPVPFTMDLEISNSNYSLHINQYTLLKEIYAGVNSRIYSCFTEKDHQYYALKSINKHMKSVKPNSKLYRFWGNNAIDSLRTEANILKDLDAPNVVQLFEVIVDNKMNDFILVEELIRGQIIMQESATSQPPIKMTKAVQIFRGILKGVHYLHSKGIVHGDLKVSNVMVENSWEDLPGEADFPRFDESVDSGGVLSEVTTPPSVDKESLLCESPWSPKTSVMSGNASDGESRSVSDCLSPKRYEILEKTTDHLFRQKKVEIIERNENRVRIIDFGVSYDSLKSESSIYGTPMSMPPEVYNTAIIATSKATLKKCLGKRASPFFVSSAFNFGMSRDIWSLGVLLCVLWGVVMRRYTMVTGTPPFVGENMKKLSENVLLTEPDYEHKCIRYEYALKDLLKRMLDKNPLTRITLNEVINHEWVTMDGFYPITGLGKPAADASLSPIQASSSLSRTLRSLEPQGTLTTSQRLQHILESRARRAASLSGPYSSSTVDLPSLDPDASDRDFAVLALSREPSTPTHSPHSPRDLAQSPLKGNQAPIKGNQTPFQTAPSPLRTSQTLFPSGRRSEDVVAQGVFPGCDGAAFPLSRSASPLPRSGLRYDDGTPSDPHLPPLPPRHMDTVFPTHRTTSLYAEMGSETSSLRASYATNRSASCSFSTSSPLTAAFRHAEADSPASSFASSPRVVVGRGVVSEGYDSNHLGSQYPSLLRQASSDQAPEDLVRTHHVKKLQSAKAPGSGEVCVAPGGQAAGGAKHPRRASDNLKERTASQSSCVSAVSSASGTSDGQKKYEIISSPVNGELRASQQSLESEESDYGEIEETGHIFDNLDMPTASPVSIDAEIAKEFEPLEKGVLPVGSVTGNMVCSDMHLVCAFDSDRNGRETMEDRISLLLSTRGVVPEMRANRMNVSVFCLFDGHGGNDCVDFINNRFISTLIGQKTFATDIVTAIVNTYAELDESFLEVAKQNSFYSGCTSNNVILINTKYEKTIYCVNCGDSRSVLCRNGACVELSVCHNTNNETEVKRVLEMGGQITNGRVMGVMRVTRSLGDIEYKTMKDYYWNAHFNGDLITSVPDICKEHRMRDDEFIITASDGLFDVIPPQACVNFVRRQLLKDNNLDLCCQELLKKAKKLGSHDNISVIIIYLNSTKPKM</sequence>
<comment type="caution">
    <text evidence="19">The sequence shown here is derived from an EMBL/GenBank/DDBJ whole genome shotgun (WGS) entry which is preliminary data.</text>
</comment>
<evidence type="ECO:0000256" key="13">
    <source>
        <dbReference type="ARBA" id="ARBA00048336"/>
    </source>
</evidence>
<evidence type="ECO:0000256" key="4">
    <source>
        <dbReference type="ARBA" id="ARBA00013081"/>
    </source>
</evidence>
<dbReference type="GO" id="GO:0030553">
    <property type="term" value="F:cGMP binding"/>
    <property type="evidence" value="ECO:0007669"/>
    <property type="project" value="UniProtKB-KW"/>
</dbReference>
<evidence type="ECO:0000259" key="17">
    <source>
        <dbReference type="PROSITE" id="PS50042"/>
    </source>
</evidence>
<dbReference type="Gene3D" id="1.10.510.10">
    <property type="entry name" value="Transferase(Phosphotransferase) domain 1"/>
    <property type="match status" value="2"/>
</dbReference>
<keyword evidence="6" id="KW-0479">Metal-binding</keyword>
<dbReference type="GO" id="GO:0004722">
    <property type="term" value="F:protein serine/threonine phosphatase activity"/>
    <property type="evidence" value="ECO:0007669"/>
    <property type="project" value="UniProtKB-EC"/>
</dbReference>
<dbReference type="InterPro" id="IPR001932">
    <property type="entry name" value="PPM-type_phosphatase-like_dom"/>
</dbReference>
<dbReference type="PANTHER" id="PTHR13832">
    <property type="entry name" value="PROTEIN PHOSPHATASE 2C"/>
    <property type="match status" value="1"/>
</dbReference>
<dbReference type="GO" id="GO:0005524">
    <property type="term" value="F:ATP binding"/>
    <property type="evidence" value="ECO:0007669"/>
    <property type="project" value="InterPro"/>
</dbReference>
<dbReference type="SMART" id="SM00100">
    <property type="entry name" value="cNMP"/>
    <property type="match status" value="1"/>
</dbReference>
<feature type="domain" description="PPM-type phosphatase" evidence="18">
    <location>
        <begin position="1148"/>
        <end position="1420"/>
    </location>
</feature>
<evidence type="ECO:0000256" key="9">
    <source>
        <dbReference type="ARBA" id="ARBA00022912"/>
    </source>
</evidence>
<evidence type="ECO:0000256" key="2">
    <source>
        <dbReference type="ARBA" id="ARBA00004170"/>
    </source>
</evidence>
<dbReference type="EMBL" id="LXWW01000210">
    <property type="protein sequence ID" value="OAO14786.1"/>
    <property type="molecule type" value="Genomic_DNA"/>
</dbReference>
<accession>A0A196SEN9</accession>
<dbReference type="GO" id="GO:0004672">
    <property type="term" value="F:protein kinase activity"/>
    <property type="evidence" value="ECO:0007669"/>
    <property type="project" value="InterPro"/>
</dbReference>
<evidence type="ECO:0000256" key="6">
    <source>
        <dbReference type="ARBA" id="ARBA00022723"/>
    </source>
</evidence>
<evidence type="ECO:0000256" key="3">
    <source>
        <dbReference type="ARBA" id="ARBA00006702"/>
    </source>
</evidence>
<gene>
    <name evidence="19" type="ORF">AV274_3490</name>
</gene>
<organism evidence="19 20">
    <name type="scientific">Blastocystis sp. subtype 1 (strain ATCC 50177 / NandII)</name>
    <dbReference type="NCBI Taxonomy" id="478820"/>
    <lineage>
        <taxon>Eukaryota</taxon>
        <taxon>Sar</taxon>
        <taxon>Stramenopiles</taxon>
        <taxon>Bigyra</taxon>
        <taxon>Opalozoa</taxon>
        <taxon>Opalinata</taxon>
        <taxon>Blastocystidae</taxon>
        <taxon>Blastocystis</taxon>
    </lineage>
</organism>
<feature type="compositionally biased region" description="Basic and acidic residues" evidence="15">
    <location>
        <begin position="1"/>
        <end position="20"/>
    </location>
</feature>
<evidence type="ECO:0000256" key="5">
    <source>
        <dbReference type="ARBA" id="ARBA00022535"/>
    </source>
</evidence>
<evidence type="ECO:0000256" key="1">
    <source>
        <dbReference type="ARBA" id="ARBA00001936"/>
    </source>
</evidence>
<proteinExistence type="inferred from homology"/>
<feature type="region of interest" description="Disordered" evidence="15">
    <location>
        <begin position="1007"/>
        <end position="1067"/>
    </location>
</feature>
<dbReference type="InterPro" id="IPR000222">
    <property type="entry name" value="PP2C_BS"/>
</dbReference>
<dbReference type="InterPro" id="IPR015655">
    <property type="entry name" value="PP2C"/>
</dbReference>
<dbReference type="OrthoDB" id="10264738at2759"/>
<dbReference type="EC" id="3.1.3.16" evidence="4"/>
<feature type="region of interest" description="Disordered" evidence="15">
    <location>
        <begin position="862"/>
        <end position="895"/>
    </location>
</feature>
<comment type="catalytic activity">
    <reaction evidence="12">
        <text>O-phospho-L-seryl-[protein] + H2O = L-seryl-[protein] + phosphate</text>
        <dbReference type="Rhea" id="RHEA:20629"/>
        <dbReference type="Rhea" id="RHEA-COMP:9863"/>
        <dbReference type="Rhea" id="RHEA-COMP:11604"/>
        <dbReference type="ChEBI" id="CHEBI:15377"/>
        <dbReference type="ChEBI" id="CHEBI:29999"/>
        <dbReference type="ChEBI" id="CHEBI:43474"/>
        <dbReference type="ChEBI" id="CHEBI:83421"/>
        <dbReference type="EC" id="3.1.3.16"/>
    </reaction>
</comment>
<evidence type="ECO:0000259" key="16">
    <source>
        <dbReference type="PROSITE" id="PS50011"/>
    </source>
</evidence>
<evidence type="ECO:0000256" key="15">
    <source>
        <dbReference type="SAM" id="MobiDB-lite"/>
    </source>
</evidence>
<dbReference type="CDD" id="cd00038">
    <property type="entry name" value="CAP_ED"/>
    <property type="match status" value="1"/>
</dbReference>
<keyword evidence="8" id="KW-0460">Magnesium</keyword>
<keyword evidence="7 14" id="KW-0378">Hydrolase</keyword>
<dbReference type="GO" id="GO:0016020">
    <property type="term" value="C:membrane"/>
    <property type="evidence" value="ECO:0007669"/>
    <property type="project" value="UniProtKB-SubCell"/>
</dbReference>
<dbReference type="PROSITE" id="PS51746">
    <property type="entry name" value="PPM_2"/>
    <property type="match status" value="1"/>
</dbReference>
<dbReference type="InterPro" id="IPR008271">
    <property type="entry name" value="Ser/Thr_kinase_AS"/>
</dbReference>
<evidence type="ECO:0000256" key="8">
    <source>
        <dbReference type="ARBA" id="ARBA00022842"/>
    </source>
</evidence>
<dbReference type="PROSITE" id="PS01032">
    <property type="entry name" value="PPM_1"/>
    <property type="match status" value="1"/>
</dbReference>
<comment type="subcellular location">
    <subcellularLocation>
        <location evidence="2">Membrane</location>
        <topology evidence="2">Peripheral membrane protein</topology>
    </subcellularLocation>
</comment>
<dbReference type="Gene3D" id="3.60.40.10">
    <property type="entry name" value="PPM-type phosphatase domain"/>
    <property type="match status" value="1"/>
</dbReference>
<protein>
    <recommendedName>
        <fullName evidence="4">protein-serine/threonine phosphatase</fullName>
        <ecNumber evidence="4">3.1.3.16</ecNumber>
    </recommendedName>
</protein>
<dbReference type="InterPro" id="IPR036457">
    <property type="entry name" value="PPM-type-like_dom_sf"/>
</dbReference>
<dbReference type="GO" id="GO:0046872">
    <property type="term" value="F:metal ion binding"/>
    <property type="evidence" value="ECO:0007669"/>
    <property type="project" value="UniProtKB-KW"/>
</dbReference>
<evidence type="ECO:0000313" key="19">
    <source>
        <dbReference type="EMBL" id="OAO14786.1"/>
    </source>
</evidence>
<feature type="compositionally biased region" description="Polar residues" evidence="15">
    <location>
        <begin position="496"/>
        <end position="508"/>
    </location>
</feature>